<dbReference type="EMBL" id="FMTT01000085">
    <property type="protein sequence ID" value="SCW87031.1"/>
    <property type="molecule type" value="Genomic_DNA"/>
</dbReference>
<accession>A0A1G4U085</accession>
<keyword evidence="2" id="KW-1185">Reference proteome</keyword>
<evidence type="ECO:0008006" key="3">
    <source>
        <dbReference type="Google" id="ProtNLM"/>
    </source>
</evidence>
<evidence type="ECO:0000313" key="2">
    <source>
        <dbReference type="Proteomes" id="UP000198601"/>
    </source>
</evidence>
<dbReference type="Pfam" id="PF10076">
    <property type="entry name" value="Phage_Mu_Gp48"/>
    <property type="match status" value="1"/>
</dbReference>
<dbReference type="RefSeq" id="WP_090677384.1">
    <property type="nucleotide sequence ID" value="NZ_FMTT01000085.1"/>
</dbReference>
<proteinExistence type="predicted"/>
<gene>
    <name evidence="1" type="ORF">SAMN04487970_10855</name>
</gene>
<organism evidence="1 2">
    <name type="scientific">Paenibacillus tianmuensis</name>
    <dbReference type="NCBI Taxonomy" id="624147"/>
    <lineage>
        <taxon>Bacteria</taxon>
        <taxon>Bacillati</taxon>
        <taxon>Bacillota</taxon>
        <taxon>Bacilli</taxon>
        <taxon>Bacillales</taxon>
        <taxon>Paenibacillaceae</taxon>
        <taxon>Paenibacillus</taxon>
    </lineage>
</organism>
<evidence type="ECO:0000313" key="1">
    <source>
        <dbReference type="EMBL" id="SCW87031.1"/>
    </source>
</evidence>
<name>A0A1G4U085_9BACL</name>
<dbReference type="Proteomes" id="UP000198601">
    <property type="component" value="Unassembled WGS sequence"/>
</dbReference>
<protein>
    <recommendedName>
        <fullName evidence="3">DUF2313 domain-containing protein</fullName>
    </recommendedName>
</protein>
<dbReference type="AlphaFoldDB" id="A0A1G4U085"/>
<dbReference type="STRING" id="624147.SAMN04487970_10855"/>
<dbReference type="OrthoDB" id="1629754at2"/>
<dbReference type="InterPro" id="IPR018755">
    <property type="entry name" value="Phage_Mu_Gp48"/>
</dbReference>
<sequence length="181" mass="20990">MKFFELFQRILPTSFLNGSNTRGLYEAIARQFDELRAAILEGQDQLFIDSATYMLPVYEAEFAIIRVDQSDIQGRRNNVMAMSRGGLGSTPVVILNALKSYGYSCELIEDYANYRVKILFTDARGVPSNINDLQQLMNRLIPGHLELQWKFIYTQHRELMPFTHQQMKGHTHEYYKTKLPS</sequence>
<reference evidence="2" key="1">
    <citation type="submission" date="2016-10" db="EMBL/GenBank/DDBJ databases">
        <authorList>
            <person name="Varghese N."/>
            <person name="Submissions S."/>
        </authorList>
    </citation>
    <scope>NUCLEOTIDE SEQUENCE [LARGE SCALE GENOMIC DNA]</scope>
    <source>
        <strain evidence="2">CGMCC 1.8946</strain>
    </source>
</reference>